<reference evidence="1" key="1">
    <citation type="submission" date="2023-12" db="EMBL/GenBank/DDBJ databases">
        <authorList>
            <person name="Brown T."/>
        </authorList>
    </citation>
    <scope>NUCLEOTIDE SEQUENCE</scope>
</reference>
<proteinExistence type="predicted"/>
<accession>A0ABN9ZPU9</accession>
<dbReference type="Proteomes" id="UP001314169">
    <property type="component" value="Chromosome 17"/>
</dbReference>
<sequence length="104" mass="11663">MRVQCQASGRYFAKHFKSLVLPGEIQEPVEIFTDLSCCCEYSILMIATCWPQSKQHVLVNSLSLSTYILITKVALRQIIAEKSACLLETEVLVIAKQAFPLSLN</sequence>
<evidence type="ECO:0000313" key="2">
    <source>
        <dbReference type="Proteomes" id="UP001314169"/>
    </source>
</evidence>
<dbReference type="EMBL" id="OY882874">
    <property type="protein sequence ID" value="CAK6438731.1"/>
    <property type="molecule type" value="Genomic_DNA"/>
</dbReference>
<organism evidence="1 2">
    <name type="scientific">Pipistrellus nathusii</name>
    <name type="common">Nathusius' pipistrelle</name>
    <dbReference type="NCBI Taxonomy" id="59473"/>
    <lineage>
        <taxon>Eukaryota</taxon>
        <taxon>Metazoa</taxon>
        <taxon>Chordata</taxon>
        <taxon>Craniata</taxon>
        <taxon>Vertebrata</taxon>
        <taxon>Euteleostomi</taxon>
        <taxon>Mammalia</taxon>
        <taxon>Eutheria</taxon>
        <taxon>Laurasiatheria</taxon>
        <taxon>Chiroptera</taxon>
        <taxon>Yangochiroptera</taxon>
        <taxon>Vespertilionidae</taxon>
        <taxon>Pipistrellus</taxon>
    </lineage>
</organism>
<evidence type="ECO:0000313" key="1">
    <source>
        <dbReference type="EMBL" id="CAK6438731.1"/>
    </source>
</evidence>
<gene>
    <name evidence="1" type="ORF">MPIPNATIZW_LOCUS7037</name>
</gene>
<protein>
    <submittedName>
        <fullName evidence="1">Uncharacterized protein</fullName>
    </submittedName>
</protein>
<name>A0ABN9ZPU9_PIPNA</name>
<keyword evidence="2" id="KW-1185">Reference proteome</keyword>